<evidence type="ECO:0000256" key="1">
    <source>
        <dbReference type="SAM" id="Phobius"/>
    </source>
</evidence>
<keyword evidence="1" id="KW-1133">Transmembrane helix</keyword>
<dbReference type="AlphaFoldDB" id="A0A3B1AAF3"/>
<reference evidence="2" key="1">
    <citation type="submission" date="2018-06" db="EMBL/GenBank/DDBJ databases">
        <authorList>
            <person name="Zhirakovskaya E."/>
        </authorList>
    </citation>
    <scope>NUCLEOTIDE SEQUENCE</scope>
</reference>
<organism evidence="2">
    <name type="scientific">hydrothermal vent metagenome</name>
    <dbReference type="NCBI Taxonomy" id="652676"/>
    <lineage>
        <taxon>unclassified sequences</taxon>
        <taxon>metagenomes</taxon>
        <taxon>ecological metagenomes</taxon>
    </lineage>
</organism>
<gene>
    <name evidence="2" type="ORF">MNBD_GAMMA21-1417</name>
</gene>
<proteinExistence type="predicted"/>
<name>A0A3B1AAF3_9ZZZZ</name>
<evidence type="ECO:0000313" key="2">
    <source>
        <dbReference type="EMBL" id="VAW95219.1"/>
    </source>
</evidence>
<dbReference type="EMBL" id="UOFR01000032">
    <property type="protein sequence ID" value="VAW95219.1"/>
    <property type="molecule type" value="Genomic_DNA"/>
</dbReference>
<accession>A0A3B1AAF3</accession>
<feature type="transmembrane region" description="Helical" evidence="1">
    <location>
        <begin position="132"/>
        <end position="151"/>
    </location>
</feature>
<keyword evidence="1" id="KW-0812">Transmembrane</keyword>
<feature type="transmembrane region" description="Helical" evidence="1">
    <location>
        <begin position="101"/>
        <end position="120"/>
    </location>
</feature>
<sequence length="240" mass="28064">MSCVIHLPVNFPVNFHSFYASIAVHSHDKNTICMSDAEPRSINKTLVQVSKAKGETRTFQIYDDKFLDITIDNLFGQKKYQLNLCMLEPWPVRNREFSWRWLLSMAYFAIAALAYMAYLFSHPSPEMLSRLIPFFVIFILLLLASLLMFMYRSPNVTEFRSRYCGCVLISLLYSNPGKEAFNQFVDELKQRILAASQSVRIDKHRMLINEITKLRRLRNESIITERDYVAASRRIPNMRA</sequence>
<keyword evidence="1" id="KW-0472">Membrane</keyword>
<protein>
    <submittedName>
        <fullName evidence="2">Uncharacterized protein</fullName>
    </submittedName>
</protein>